<keyword evidence="5" id="KW-0547">Nucleotide-binding</keyword>
<feature type="domain" description="Signal transduction histidine kinase subgroup 2 dimerisation and phosphoacceptor" evidence="10">
    <location>
        <begin position="426"/>
        <end position="499"/>
    </location>
</feature>
<keyword evidence="12" id="KW-1185">Reference proteome</keyword>
<organism evidence="11 12">
    <name type="scientific">Fluviicola chungangensis</name>
    <dbReference type="NCBI Taxonomy" id="2597671"/>
    <lineage>
        <taxon>Bacteria</taxon>
        <taxon>Pseudomonadati</taxon>
        <taxon>Bacteroidota</taxon>
        <taxon>Flavobacteriia</taxon>
        <taxon>Flavobacteriales</taxon>
        <taxon>Crocinitomicaceae</taxon>
        <taxon>Fluviicola</taxon>
    </lineage>
</organism>
<reference evidence="11 12" key="1">
    <citation type="submission" date="2019-07" db="EMBL/GenBank/DDBJ databases">
        <authorList>
            <person name="Huq M.A."/>
        </authorList>
    </citation>
    <scope>NUCLEOTIDE SEQUENCE [LARGE SCALE GENOMIC DNA]</scope>
    <source>
        <strain evidence="11 12">MAH-3</strain>
    </source>
</reference>
<feature type="transmembrane region" description="Helical" evidence="9">
    <location>
        <begin position="373"/>
        <end position="396"/>
    </location>
</feature>
<evidence type="ECO:0000313" key="12">
    <source>
        <dbReference type="Proteomes" id="UP000316008"/>
    </source>
</evidence>
<protein>
    <recommendedName>
        <fullName evidence="2">histidine kinase</fullName>
        <ecNumber evidence="2">2.7.13.3</ecNumber>
    </recommendedName>
</protein>
<keyword evidence="7" id="KW-0067">ATP-binding</keyword>
<dbReference type="InterPro" id="IPR036890">
    <property type="entry name" value="HATPase_C_sf"/>
</dbReference>
<evidence type="ECO:0000313" key="11">
    <source>
        <dbReference type="EMBL" id="TSJ41619.1"/>
    </source>
</evidence>
<dbReference type="Pfam" id="PF07568">
    <property type="entry name" value="HisKA_2"/>
    <property type="match status" value="1"/>
</dbReference>
<evidence type="ECO:0000256" key="3">
    <source>
        <dbReference type="ARBA" id="ARBA00022553"/>
    </source>
</evidence>
<feature type="repeat" description="TPR" evidence="8">
    <location>
        <begin position="226"/>
        <end position="259"/>
    </location>
</feature>
<dbReference type="Gene3D" id="3.30.565.10">
    <property type="entry name" value="Histidine kinase-like ATPase, C-terminal domain"/>
    <property type="match status" value="1"/>
</dbReference>
<dbReference type="InterPro" id="IPR011495">
    <property type="entry name" value="Sig_transdc_His_kin_sub2_dim/P"/>
</dbReference>
<keyword evidence="9" id="KW-0472">Membrane</keyword>
<dbReference type="InterPro" id="IPR006597">
    <property type="entry name" value="Sel1-like"/>
</dbReference>
<dbReference type="Pfam" id="PF13424">
    <property type="entry name" value="TPR_12"/>
    <property type="match status" value="2"/>
</dbReference>
<evidence type="ECO:0000256" key="5">
    <source>
        <dbReference type="ARBA" id="ARBA00022741"/>
    </source>
</evidence>
<keyword evidence="4" id="KW-0808">Transferase</keyword>
<keyword evidence="6" id="KW-0418">Kinase</keyword>
<dbReference type="InterPro" id="IPR011990">
    <property type="entry name" value="TPR-like_helical_dom_sf"/>
</dbReference>
<dbReference type="SMART" id="SM00671">
    <property type="entry name" value="SEL1"/>
    <property type="match status" value="2"/>
</dbReference>
<accession>A0A556MPH4</accession>
<proteinExistence type="predicted"/>
<dbReference type="Proteomes" id="UP000316008">
    <property type="component" value="Unassembled WGS sequence"/>
</dbReference>
<keyword evidence="9" id="KW-0812">Transmembrane</keyword>
<gene>
    <name evidence="11" type="ORF">FO442_14255</name>
</gene>
<dbReference type="SMART" id="SM00028">
    <property type="entry name" value="TPR"/>
    <property type="match status" value="5"/>
</dbReference>
<dbReference type="GO" id="GO:0004673">
    <property type="term" value="F:protein histidine kinase activity"/>
    <property type="evidence" value="ECO:0007669"/>
    <property type="project" value="UniProtKB-EC"/>
</dbReference>
<dbReference type="OrthoDB" id="9767435at2"/>
<dbReference type="Gene3D" id="1.25.40.10">
    <property type="entry name" value="Tetratricopeptide repeat domain"/>
    <property type="match status" value="2"/>
</dbReference>
<evidence type="ECO:0000259" key="10">
    <source>
        <dbReference type="Pfam" id="PF07568"/>
    </source>
</evidence>
<keyword evidence="3" id="KW-0597">Phosphoprotein</keyword>
<dbReference type="GO" id="GO:0005524">
    <property type="term" value="F:ATP binding"/>
    <property type="evidence" value="ECO:0007669"/>
    <property type="project" value="UniProtKB-KW"/>
</dbReference>
<dbReference type="PANTHER" id="PTHR41523">
    <property type="entry name" value="TWO-COMPONENT SYSTEM SENSOR PROTEIN"/>
    <property type="match status" value="1"/>
</dbReference>
<evidence type="ECO:0000256" key="8">
    <source>
        <dbReference type="PROSITE-ProRule" id="PRU00339"/>
    </source>
</evidence>
<dbReference type="InterPro" id="IPR019734">
    <property type="entry name" value="TPR_rpt"/>
</dbReference>
<keyword evidence="8" id="KW-0802">TPR repeat</keyword>
<dbReference type="PANTHER" id="PTHR41523:SF8">
    <property type="entry name" value="ETHYLENE RESPONSE SENSOR PROTEIN"/>
    <property type="match status" value="1"/>
</dbReference>
<sequence length="621" mass="71757">MAKCFFINRLCCEIREQVSQSQKKRVFGGKFRVNDVKFGVKMIRSFLLLIVALMAGGTFAQKDTERIDSLNLKSEVLYTTDVKKSIELSTKALHLSKAIDYQHGEAFACMNLAIANDIKGNSKIAIRYFQRAVHLFQLENDLENLSYCYSQLGICYFSQYQYENADYYHQKAIDLCKKLHLEEDLANALVNQGITFTYQNKTKEAKENFKQAIELYKKNNQLDGLGGAYNSLGKIYYDQQDFETAIRYFERASANFRKYDNDYNLESSYLGLANCYFDLKQYKLAKEYSLKGLRISQEIGAKEREVFAHEILSRIYFEEGEYKKAYQSLNEYTVLSDTIFTREKSDALAEMQARFEVKEIRLKQQAEEESHRWQLLILGAILFIILLVSVFLFFLFRNKKRINVLLEQKYIMTQANLEQKEFMMGEVHHRVKNNLQIISAILDLQSRELKDPESIQMIDASMNRINAISMIHQKLYQSENIRAVQIGPYLAELVNDLITHFKKEVNKEIHLNSESDNLNLDIETALPIGLIVAELVMNSCKYAFDKQAQPQISLSLKIKGTKLVLVVSDNGNGKSHVEEGTHFGAKLIRSMARKLKAEFIETNSEKGLRSELIITKYNLLS</sequence>
<comment type="catalytic activity">
    <reaction evidence="1">
        <text>ATP + protein L-histidine = ADP + protein N-phospho-L-histidine.</text>
        <dbReference type="EC" id="2.7.13.3"/>
    </reaction>
</comment>
<dbReference type="AlphaFoldDB" id="A0A556MPH4"/>
<dbReference type="EC" id="2.7.13.3" evidence="2"/>
<evidence type="ECO:0000256" key="7">
    <source>
        <dbReference type="ARBA" id="ARBA00022840"/>
    </source>
</evidence>
<evidence type="ECO:0000256" key="2">
    <source>
        <dbReference type="ARBA" id="ARBA00012438"/>
    </source>
</evidence>
<feature type="repeat" description="TPR" evidence="8">
    <location>
        <begin position="186"/>
        <end position="219"/>
    </location>
</feature>
<dbReference type="SUPFAM" id="SSF48452">
    <property type="entry name" value="TPR-like"/>
    <property type="match status" value="2"/>
</dbReference>
<evidence type="ECO:0000256" key="6">
    <source>
        <dbReference type="ARBA" id="ARBA00022777"/>
    </source>
</evidence>
<evidence type="ECO:0000256" key="4">
    <source>
        <dbReference type="ARBA" id="ARBA00022679"/>
    </source>
</evidence>
<dbReference type="PROSITE" id="PS50005">
    <property type="entry name" value="TPR"/>
    <property type="match status" value="2"/>
</dbReference>
<evidence type="ECO:0000256" key="1">
    <source>
        <dbReference type="ARBA" id="ARBA00000085"/>
    </source>
</evidence>
<dbReference type="EMBL" id="VLPL01000007">
    <property type="protein sequence ID" value="TSJ41619.1"/>
    <property type="molecule type" value="Genomic_DNA"/>
</dbReference>
<name>A0A556MPH4_9FLAO</name>
<comment type="caution">
    <text evidence="11">The sequence shown here is derived from an EMBL/GenBank/DDBJ whole genome shotgun (WGS) entry which is preliminary data.</text>
</comment>
<evidence type="ECO:0000256" key="9">
    <source>
        <dbReference type="SAM" id="Phobius"/>
    </source>
</evidence>
<keyword evidence="9" id="KW-1133">Transmembrane helix</keyword>
<dbReference type="SUPFAM" id="SSF55874">
    <property type="entry name" value="ATPase domain of HSP90 chaperone/DNA topoisomerase II/histidine kinase"/>
    <property type="match status" value="1"/>
</dbReference>
<dbReference type="Gene3D" id="3.30.450.20">
    <property type="entry name" value="PAS domain"/>
    <property type="match status" value="1"/>
</dbReference>